<feature type="binding site" evidence="5">
    <location>
        <begin position="128"/>
        <end position="131"/>
    </location>
    <ligand>
        <name>GTP</name>
        <dbReference type="ChEBI" id="CHEBI:37565"/>
    </ligand>
</feature>
<dbReference type="Pfam" id="PF00025">
    <property type="entry name" value="Arf"/>
    <property type="match status" value="1"/>
</dbReference>
<name>A0A914EBR3_9BILA</name>
<dbReference type="InterPro" id="IPR024156">
    <property type="entry name" value="Small_GTPase_ARF"/>
</dbReference>
<dbReference type="InterPro" id="IPR005225">
    <property type="entry name" value="Small_GTP-bd"/>
</dbReference>
<dbReference type="PRINTS" id="PR00328">
    <property type="entry name" value="SAR1GTPBP"/>
</dbReference>
<dbReference type="SUPFAM" id="SSF52540">
    <property type="entry name" value="P-loop containing nucleoside triphosphate hydrolases"/>
    <property type="match status" value="1"/>
</dbReference>
<proteinExistence type="inferred from homology"/>
<dbReference type="InterPro" id="IPR006689">
    <property type="entry name" value="Small_GTPase_ARF/SAR"/>
</dbReference>
<dbReference type="Proteomes" id="UP000887540">
    <property type="component" value="Unplaced"/>
</dbReference>
<keyword evidence="8" id="KW-1185">Reference proteome</keyword>
<feature type="binding site" evidence="5">
    <location>
        <position position="71"/>
    </location>
    <ligand>
        <name>GTP</name>
        <dbReference type="ChEBI" id="CHEBI:37565"/>
    </ligand>
</feature>
<evidence type="ECO:0000313" key="9">
    <source>
        <dbReference type="WBParaSite" id="ACRNAN_scaffold6913.g21477.t1"/>
    </source>
</evidence>
<dbReference type="Gene3D" id="3.40.50.300">
    <property type="entry name" value="P-loop containing nucleotide triphosphate hydrolases"/>
    <property type="match status" value="1"/>
</dbReference>
<dbReference type="GO" id="GO:0003924">
    <property type="term" value="F:GTPase activity"/>
    <property type="evidence" value="ECO:0007669"/>
    <property type="project" value="InterPro"/>
</dbReference>
<dbReference type="SMART" id="SM00178">
    <property type="entry name" value="SAR"/>
    <property type="match status" value="1"/>
</dbReference>
<organism evidence="8 9">
    <name type="scientific">Acrobeloides nanus</name>
    <dbReference type="NCBI Taxonomy" id="290746"/>
    <lineage>
        <taxon>Eukaryota</taxon>
        <taxon>Metazoa</taxon>
        <taxon>Ecdysozoa</taxon>
        <taxon>Nematoda</taxon>
        <taxon>Chromadorea</taxon>
        <taxon>Rhabditida</taxon>
        <taxon>Tylenchina</taxon>
        <taxon>Cephalobomorpha</taxon>
        <taxon>Cephaloboidea</taxon>
        <taxon>Cephalobidae</taxon>
        <taxon>Acrobeloides</taxon>
    </lineage>
</organism>
<feature type="binding site" evidence="6">
    <location>
        <position position="44"/>
    </location>
    <ligand>
        <name>Mg(2+)</name>
        <dbReference type="ChEBI" id="CHEBI:18420"/>
    </ligand>
</feature>
<protein>
    <recommendedName>
        <fullName evidence="2">ADP-ribosylation factor-like protein 6</fullName>
    </recommendedName>
</protein>
<dbReference type="NCBIfam" id="TIGR00231">
    <property type="entry name" value="small_GTP"/>
    <property type="match status" value="1"/>
</dbReference>
<sequence>MGIVISMIFDTSLHRVVLLGLDGAGKTTVLYRLKWQEIVLPPPTIGFNCEKFRSKHGLSRGHGFIFWDVEGQDHARSLWRTYLKQASAVVFVVDARDSNRFEEVKTEIEHIVRLKDFASHAPILLLGNKQDKISAIPADELLKKLSIDFKNHPVYPLGCCALTGEGLECMFDELLYAITESKAAYYEALT</sequence>
<comment type="similarity">
    <text evidence="1 7">Belongs to the small GTPase superfamily. Arf family.</text>
</comment>
<evidence type="ECO:0000256" key="1">
    <source>
        <dbReference type="ARBA" id="ARBA00010290"/>
    </source>
</evidence>
<dbReference type="SMART" id="SM00177">
    <property type="entry name" value="ARF"/>
    <property type="match status" value="1"/>
</dbReference>
<dbReference type="FunFam" id="3.40.50.300:FF:001166">
    <property type="entry name" value="ADP-ribosylation factor D"/>
    <property type="match status" value="1"/>
</dbReference>
<keyword evidence="6" id="KW-0460">Magnesium</keyword>
<dbReference type="InterPro" id="IPR027417">
    <property type="entry name" value="P-loop_NTPase"/>
</dbReference>
<evidence type="ECO:0000256" key="5">
    <source>
        <dbReference type="PIRSR" id="PIRSR606689-1"/>
    </source>
</evidence>
<reference evidence="9" key="1">
    <citation type="submission" date="2022-11" db="UniProtKB">
        <authorList>
            <consortium name="WormBaseParasite"/>
        </authorList>
    </citation>
    <scope>IDENTIFICATION</scope>
</reference>
<evidence type="ECO:0000256" key="2">
    <source>
        <dbReference type="ARBA" id="ARBA00019766"/>
    </source>
</evidence>
<dbReference type="GO" id="GO:0046872">
    <property type="term" value="F:metal ion binding"/>
    <property type="evidence" value="ECO:0007669"/>
    <property type="project" value="UniProtKB-KW"/>
</dbReference>
<dbReference type="SMART" id="SM00175">
    <property type="entry name" value="RAB"/>
    <property type="match status" value="1"/>
</dbReference>
<evidence type="ECO:0000256" key="7">
    <source>
        <dbReference type="RuleBase" id="RU003925"/>
    </source>
</evidence>
<feature type="binding site" evidence="6">
    <location>
        <position position="27"/>
    </location>
    <ligand>
        <name>Mg(2+)</name>
        <dbReference type="ChEBI" id="CHEBI:18420"/>
    </ligand>
</feature>
<feature type="binding site" evidence="5">
    <location>
        <begin position="20"/>
        <end position="27"/>
    </location>
    <ligand>
        <name>GTP</name>
        <dbReference type="ChEBI" id="CHEBI:37565"/>
    </ligand>
</feature>
<dbReference type="PANTHER" id="PTHR11711">
    <property type="entry name" value="ADP RIBOSYLATION FACTOR-RELATED"/>
    <property type="match status" value="1"/>
</dbReference>
<dbReference type="AlphaFoldDB" id="A0A914EBR3"/>
<evidence type="ECO:0000256" key="3">
    <source>
        <dbReference type="ARBA" id="ARBA00022741"/>
    </source>
</evidence>
<keyword evidence="4 5" id="KW-0342">GTP-binding</keyword>
<dbReference type="GO" id="GO:0005525">
    <property type="term" value="F:GTP binding"/>
    <property type="evidence" value="ECO:0007669"/>
    <property type="project" value="UniProtKB-KW"/>
</dbReference>
<accession>A0A914EBR3</accession>
<dbReference type="WBParaSite" id="ACRNAN_scaffold6913.g21477.t1">
    <property type="protein sequence ID" value="ACRNAN_scaffold6913.g21477.t1"/>
    <property type="gene ID" value="ACRNAN_scaffold6913.g21477"/>
</dbReference>
<keyword evidence="3 5" id="KW-0547">Nucleotide-binding</keyword>
<evidence type="ECO:0000313" key="8">
    <source>
        <dbReference type="Proteomes" id="UP000887540"/>
    </source>
</evidence>
<evidence type="ECO:0000256" key="6">
    <source>
        <dbReference type="PIRSR" id="PIRSR606689-2"/>
    </source>
</evidence>
<dbReference type="PROSITE" id="PS51417">
    <property type="entry name" value="ARF"/>
    <property type="match status" value="1"/>
</dbReference>
<dbReference type="SMART" id="SM00173">
    <property type="entry name" value="RAS"/>
    <property type="match status" value="1"/>
</dbReference>
<keyword evidence="6" id="KW-0479">Metal-binding</keyword>
<evidence type="ECO:0000256" key="4">
    <source>
        <dbReference type="ARBA" id="ARBA00023134"/>
    </source>
</evidence>